<proteinExistence type="predicted"/>
<dbReference type="EnsemblPlants" id="QL02p059219:mrna">
    <property type="protein sequence ID" value="QL02p059219:mrna"/>
    <property type="gene ID" value="QL02p059219"/>
</dbReference>
<sequence>MPDTIRDSISVKCIRANTPSEFVNHDGSAVNPGAFQQHIRSDSNLMAQLFQVTGFVRGERDYSKGDTGPLVYPAGVLYVYSAIQYVTGGEVYPAQCCRFNKDECDTTCFISITSRAKSTGMDIIGVISALAGAALVQVLALSSTFLGLSA</sequence>
<comment type="subcellular location">
    <subcellularLocation>
        <location evidence="1">Endoplasmic reticulum membrane</location>
        <topology evidence="1">Multi-pass membrane protein</topology>
    </subcellularLocation>
</comment>
<feature type="transmembrane region" description="Helical" evidence="11">
    <location>
        <begin position="123"/>
        <end position="148"/>
    </location>
</feature>
<dbReference type="AlphaFoldDB" id="A0A7N2KWX0"/>
<protein>
    <recommendedName>
        <fullName evidence="3">dolichyl-P-Man:Man5GlcNAc2-PP-dolichol alpha-1,3-mannosyltransferase</fullName>
        <ecNumber evidence="3">2.4.1.258</ecNumber>
    </recommendedName>
</protein>
<evidence type="ECO:0000313" key="13">
    <source>
        <dbReference type="Proteomes" id="UP000594261"/>
    </source>
</evidence>
<keyword evidence="6 11" id="KW-0812">Transmembrane</keyword>
<keyword evidence="13" id="KW-1185">Reference proteome</keyword>
<accession>A0A7N2KWX0</accession>
<dbReference type="InterPro" id="IPR007873">
    <property type="entry name" value="Glycosyltransferase_ALG3"/>
</dbReference>
<evidence type="ECO:0000313" key="12">
    <source>
        <dbReference type="EnsemblPlants" id="QL02p059219:mrna"/>
    </source>
</evidence>
<evidence type="ECO:0000256" key="11">
    <source>
        <dbReference type="SAM" id="Phobius"/>
    </source>
</evidence>
<evidence type="ECO:0000256" key="6">
    <source>
        <dbReference type="ARBA" id="ARBA00022692"/>
    </source>
</evidence>
<dbReference type="Gramene" id="QL02p059219:mrna">
    <property type="protein sequence ID" value="QL02p059219:mrna"/>
    <property type="gene ID" value="QL02p059219"/>
</dbReference>
<name>A0A7N2KWX0_QUELO</name>
<organism evidence="12 13">
    <name type="scientific">Quercus lobata</name>
    <name type="common">Valley oak</name>
    <dbReference type="NCBI Taxonomy" id="97700"/>
    <lineage>
        <taxon>Eukaryota</taxon>
        <taxon>Viridiplantae</taxon>
        <taxon>Streptophyta</taxon>
        <taxon>Embryophyta</taxon>
        <taxon>Tracheophyta</taxon>
        <taxon>Spermatophyta</taxon>
        <taxon>Magnoliopsida</taxon>
        <taxon>eudicotyledons</taxon>
        <taxon>Gunneridae</taxon>
        <taxon>Pentapetalae</taxon>
        <taxon>rosids</taxon>
        <taxon>fabids</taxon>
        <taxon>Fagales</taxon>
        <taxon>Fagaceae</taxon>
        <taxon>Quercus</taxon>
    </lineage>
</organism>
<reference evidence="13" key="1">
    <citation type="journal article" date="2016" name="G3 (Bethesda)">
        <title>First Draft Assembly and Annotation of the Genome of a California Endemic Oak Quercus lobata Nee (Fagaceae).</title>
        <authorList>
            <person name="Sork V.L."/>
            <person name="Fitz-Gibbon S.T."/>
            <person name="Puiu D."/>
            <person name="Crepeau M."/>
            <person name="Gugger P.F."/>
            <person name="Sherman R."/>
            <person name="Stevens K."/>
            <person name="Langley C.H."/>
            <person name="Pellegrini M."/>
            <person name="Salzberg S.L."/>
        </authorList>
    </citation>
    <scope>NUCLEOTIDE SEQUENCE [LARGE SCALE GENOMIC DNA]</scope>
    <source>
        <strain evidence="13">cv. SW786</strain>
    </source>
</reference>
<keyword evidence="5" id="KW-0808">Transferase</keyword>
<dbReference type="PANTHER" id="PTHR12646">
    <property type="entry name" value="NOT56 - RELATED"/>
    <property type="match status" value="1"/>
</dbReference>
<evidence type="ECO:0000256" key="9">
    <source>
        <dbReference type="ARBA" id="ARBA00023136"/>
    </source>
</evidence>
<dbReference type="PANTHER" id="PTHR12646:SF0">
    <property type="entry name" value="DOL-P-MAN:MAN(5)GLCNAC(2)-PP-DOL ALPHA-1,3-MANNOSYLTRANSFERASE"/>
    <property type="match status" value="1"/>
</dbReference>
<keyword evidence="8 11" id="KW-1133">Transmembrane helix</keyword>
<evidence type="ECO:0000256" key="3">
    <source>
        <dbReference type="ARBA" id="ARBA00011964"/>
    </source>
</evidence>
<reference evidence="12" key="2">
    <citation type="submission" date="2021-01" db="UniProtKB">
        <authorList>
            <consortium name="EnsemblPlants"/>
        </authorList>
    </citation>
    <scope>IDENTIFICATION</scope>
</reference>
<dbReference type="EC" id="2.4.1.258" evidence="3"/>
<evidence type="ECO:0000256" key="8">
    <source>
        <dbReference type="ARBA" id="ARBA00022989"/>
    </source>
</evidence>
<evidence type="ECO:0000256" key="5">
    <source>
        <dbReference type="ARBA" id="ARBA00022679"/>
    </source>
</evidence>
<dbReference type="Pfam" id="PF05208">
    <property type="entry name" value="ALG3"/>
    <property type="match status" value="1"/>
</dbReference>
<keyword evidence="9 11" id="KW-0472">Membrane</keyword>
<evidence type="ECO:0000256" key="4">
    <source>
        <dbReference type="ARBA" id="ARBA00022676"/>
    </source>
</evidence>
<evidence type="ECO:0000256" key="10">
    <source>
        <dbReference type="ARBA" id="ARBA00049506"/>
    </source>
</evidence>
<evidence type="ECO:0000256" key="1">
    <source>
        <dbReference type="ARBA" id="ARBA00004477"/>
    </source>
</evidence>
<evidence type="ECO:0000256" key="7">
    <source>
        <dbReference type="ARBA" id="ARBA00022824"/>
    </source>
</evidence>
<dbReference type="GO" id="GO:0005789">
    <property type="term" value="C:endoplasmic reticulum membrane"/>
    <property type="evidence" value="ECO:0007669"/>
    <property type="project" value="UniProtKB-SubCell"/>
</dbReference>
<dbReference type="InParanoid" id="A0A7N2KWX0"/>
<dbReference type="Proteomes" id="UP000594261">
    <property type="component" value="Chromosome 2"/>
</dbReference>
<evidence type="ECO:0000256" key="2">
    <source>
        <dbReference type="ARBA" id="ARBA00004922"/>
    </source>
</evidence>
<comment type="pathway">
    <text evidence="2">Protein modification; protein glycosylation.</text>
</comment>
<dbReference type="GO" id="GO:0052925">
    <property type="term" value="F:dol-P-Man:Man(5)GlcNAc(2)-PP-Dol alpha-1,3-mannosyltransferase activity"/>
    <property type="evidence" value="ECO:0007669"/>
    <property type="project" value="UniProtKB-EC"/>
</dbReference>
<comment type="catalytic activity">
    <reaction evidence="10">
        <text>an alpha-D-Man-(1-&gt;2)-alpha-D-Man-(1-&gt;2)-alpha-D-Man-(1-&gt;3)-[alpha-D-Man-(1-&gt;6)]-beta-D-Man-(1-&gt;4)-beta-D-GlcNAc-(1-&gt;4)-alpha-D-GlcNAc-diphospho-di-trans,poly-cis-dolichol + a di-trans,poly-cis-dolichyl beta-D-mannosyl phosphate = an alpha-D-Man-(1-&gt;2)-alpha-D-Man-(1-&gt;2)-alpha-D-Man-(1-&gt;3)-[alpha-D-Man-(1-&gt;3)-alpha-D-Man-(1-&gt;6)]-beta-D-Man-(1-&gt;4)-beta-D-GlcNAc-(1-&gt;4)-alpha-D-GlcNAc-diphospho-di-trans,poly-cis-dolichol + a di-trans,poly-cis-dolichyl phosphate + H(+)</text>
        <dbReference type="Rhea" id="RHEA:29527"/>
        <dbReference type="Rhea" id="RHEA-COMP:19498"/>
        <dbReference type="Rhea" id="RHEA-COMP:19501"/>
        <dbReference type="Rhea" id="RHEA-COMP:19516"/>
        <dbReference type="Rhea" id="RHEA-COMP:19517"/>
        <dbReference type="ChEBI" id="CHEBI:15378"/>
        <dbReference type="ChEBI" id="CHEBI:57683"/>
        <dbReference type="ChEBI" id="CHEBI:58211"/>
        <dbReference type="ChEBI" id="CHEBI:132515"/>
        <dbReference type="ChEBI" id="CHEBI:132516"/>
        <dbReference type="EC" id="2.4.1.258"/>
    </reaction>
    <physiologicalReaction direction="left-to-right" evidence="10">
        <dbReference type="Rhea" id="RHEA:29528"/>
    </physiologicalReaction>
</comment>
<keyword evidence="7" id="KW-0256">Endoplasmic reticulum</keyword>
<keyword evidence="4" id="KW-0328">Glycosyltransferase</keyword>